<dbReference type="GO" id="GO:0008270">
    <property type="term" value="F:zinc ion binding"/>
    <property type="evidence" value="ECO:0007669"/>
    <property type="project" value="InterPro"/>
</dbReference>
<dbReference type="CDD" id="cd06241">
    <property type="entry name" value="M14-like"/>
    <property type="match status" value="1"/>
</dbReference>
<comment type="cofactor">
    <cofactor evidence="1">
        <name>Zn(2+)</name>
        <dbReference type="ChEBI" id="CHEBI:29105"/>
    </cofactor>
</comment>
<reference evidence="7 8" key="1">
    <citation type="submission" date="2024-04" db="EMBL/GenBank/DDBJ databases">
        <title>Novel genus in family Flammeovirgaceae.</title>
        <authorList>
            <person name="Nguyen T.H."/>
            <person name="Vuong T.Q."/>
            <person name="Le H."/>
            <person name="Kim S.-G."/>
        </authorList>
    </citation>
    <scope>NUCLEOTIDE SEQUENCE [LARGE SCALE GENOMIC DNA]</scope>
    <source>
        <strain evidence="7 8">JCM 23209</strain>
    </source>
</reference>
<comment type="caution">
    <text evidence="7">The sequence shown here is derived from an EMBL/GenBank/DDBJ whole genome shotgun (WGS) entry which is preliminary data.</text>
</comment>
<evidence type="ECO:0000259" key="6">
    <source>
        <dbReference type="PROSITE" id="PS52035"/>
    </source>
</evidence>
<keyword evidence="5" id="KW-0732">Signal</keyword>
<evidence type="ECO:0000313" key="7">
    <source>
        <dbReference type="EMBL" id="MEN7547084.1"/>
    </source>
</evidence>
<dbReference type="EMBL" id="JBDKWZ010000002">
    <property type="protein sequence ID" value="MEN7547084.1"/>
    <property type="molecule type" value="Genomic_DNA"/>
</dbReference>
<accession>A0AAW9S3X2</accession>
<keyword evidence="8" id="KW-1185">Reference proteome</keyword>
<dbReference type="GO" id="GO:0005615">
    <property type="term" value="C:extracellular space"/>
    <property type="evidence" value="ECO:0007669"/>
    <property type="project" value="TreeGrafter"/>
</dbReference>
<evidence type="ECO:0000313" key="8">
    <source>
        <dbReference type="Proteomes" id="UP001403385"/>
    </source>
</evidence>
<dbReference type="GO" id="GO:0006508">
    <property type="term" value="P:proteolysis"/>
    <property type="evidence" value="ECO:0007669"/>
    <property type="project" value="InterPro"/>
</dbReference>
<comment type="similarity">
    <text evidence="2 3">Belongs to the peptidase M14 family.</text>
</comment>
<evidence type="ECO:0000256" key="1">
    <source>
        <dbReference type="ARBA" id="ARBA00001947"/>
    </source>
</evidence>
<dbReference type="SMART" id="SM00631">
    <property type="entry name" value="Zn_pept"/>
    <property type="match status" value="1"/>
</dbReference>
<evidence type="ECO:0000256" key="4">
    <source>
        <dbReference type="SAM" id="Coils"/>
    </source>
</evidence>
<evidence type="ECO:0000256" key="2">
    <source>
        <dbReference type="ARBA" id="ARBA00005988"/>
    </source>
</evidence>
<feature type="active site" description="Proton donor/acceptor" evidence="3">
    <location>
        <position position="322"/>
    </location>
</feature>
<dbReference type="GO" id="GO:0004181">
    <property type="term" value="F:metallocarboxypeptidase activity"/>
    <property type="evidence" value="ECO:0007669"/>
    <property type="project" value="InterPro"/>
</dbReference>
<dbReference type="PANTHER" id="PTHR11705">
    <property type="entry name" value="PROTEASE FAMILY M14 CARBOXYPEPTIDASE A,B"/>
    <property type="match status" value="1"/>
</dbReference>
<feature type="chain" id="PRO_5043970549" evidence="5">
    <location>
        <begin position="31"/>
        <end position="627"/>
    </location>
</feature>
<feature type="signal peptide" evidence="5">
    <location>
        <begin position="1"/>
        <end position="30"/>
    </location>
</feature>
<proteinExistence type="inferred from homology"/>
<sequence>MYFSTKNPVRWTKRIFTFFWTCLIIPLAQAQEILPPNLSWKGKSEKLIVKKKHPWITPAEQSGFERSPSYLETVQWFQKMADASELIEMRSIGKSYNGRDIYMITASLEKEKSPETLSRSPKPLLLVQAGIHAGEIDGKDAGMMLLRDIAFGPKKGLLQNVNFLFVPILSVDGHERSSSFNRVNQRGPHNMGWRTNARNQNLNRDYTKLDTKELRAVLQVIRQYHPDLYIDIHVTDGADYQYDITYGHIGTHGYSPAIANWLKTQYTPAVNQGLQAMGHIPGPLLFALNYRDFSQGNIEYTFGPNFSHGYGDLRHLPTILVENHSLKPFRQRVLGTYVFLENTLEVLAKQHQSLQQAIASDQQRRPQQIPLTWQVPQLNNPTNFGDARAVSLKPQEAITPPDTLNFLGIASEIKTSEITGGEYLRWLGQPKTMKVVNYVMSQASSFVERPKAYWIPAAWQDVIQRLKIHGMEMETLKEAKEVTVEMYRIQEHQLSSSPKEGRVQVKGKAVPEMYKEIFPAGSVRIDTDQPLGDLAALLLEPGSPDSFFQWGFFLEIFSRTEYIEAYAIEPLAQKMLEESPEVRKKFEQKKKQDPEFAANPRAILNWFYQQSPYYDQRYLLYPVGREL</sequence>
<dbReference type="AlphaFoldDB" id="A0AAW9S3X2"/>
<dbReference type="PROSITE" id="PS52035">
    <property type="entry name" value="PEPTIDASE_M14"/>
    <property type="match status" value="1"/>
</dbReference>
<dbReference type="InterPro" id="IPR000834">
    <property type="entry name" value="Peptidase_M14"/>
</dbReference>
<dbReference type="Proteomes" id="UP001403385">
    <property type="component" value="Unassembled WGS sequence"/>
</dbReference>
<organism evidence="7 8">
    <name type="scientific">Rapidithrix thailandica</name>
    <dbReference type="NCBI Taxonomy" id="413964"/>
    <lineage>
        <taxon>Bacteria</taxon>
        <taxon>Pseudomonadati</taxon>
        <taxon>Bacteroidota</taxon>
        <taxon>Cytophagia</taxon>
        <taxon>Cytophagales</taxon>
        <taxon>Flammeovirgaceae</taxon>
        <taxon>Rapidithrix</taxon>
    </lineage>
</organism>
<evidence type="ECO:0000256" key="5">
    <source>
        <dbReference type="SAM" id="SignalP"/>
    </source>
</evidence>
<dbReference type="Gene3D" id="3.40.630.10">
    <property type="entry name" value="Zn peptidases"/>
    <property type="match status" value="1"/>
</dbReference>
<keyword evidence="4" id="KW-0175">Coiled coil</keyword>
<gene>
    <name evidence="7" type="ORF">AAG747_04150</name>
</gene>
<feature type="domain" description="Peptidase M14" evidence="6">
    <location>
        <begin position="66"/>
        <end position="347"/>
    </location>
</feature>
<dbReference type="RefSeq" id="WP_346819871.1">
    <property type="nucleotide sequence ID" value="NZ_JBDKWZ010000002.1"/>
</dbReference>
<feature type="coiled-coil region" evidence="4">
    <location>
        <begin position="337"/>
        <end position="364"/>
    </location>
</feature>
<dbReference type="Pfam" id="PF00246">
    <property type="entry name" value="Peptidase_M14"/>
    <property type="match status" value="1"/>
</dbReference>
<dbReference type="PANTHER" id="PTHR11705:SF145">
    <property type="entry name" value="PEPTIDASE M14 CARBOXYPEPTIDASE A DOMAIN-CONTAINING PROTEIN"/>
    <property type="match status" value="1"/>
</dbReference>
<evidence type="ECO:0000256" key="3">
    <source>
        <dbReference type="PROSITE-ProRule" id="PRU01379"/>
    </source>
</evidence>
<dbReference type="SUPFAM" id="SSF53187">
    <property type="entry name" value="Zn-dependent exopeptidases"/>
    <property type="match status" value="1"/>
</dbReference>
<name>A0AAW9S3X2_9BACT</name>
<protein>
    <submittedName>
        <fullName evidence="7">M14 family metallopeptidase</fullName>
    </submittedName>
</protein>